<protein>
    <submittedName>
        <fullName evidence="1">Uncharacterized protein</fullName>
    </submittedName>
</protein>
<keyword evidence="2" id="KW-1185">Reference proteome</keyword>
<dbReference type="AlphaFoldDB" id="A0AA88DMD7"/>
<gene>
    <name evidence="1" type="ORF">TIFTF001_027140</name>
</gene>
<dbReference type="EMBL" id="BTGU01000075">
    <property type="protein sequence ID" value="GMN58031.1"/>
    <property type="molecule type" value="Genomic_DNA"/>
</dbReference>
<organism evidence="1 2">
    <name type="scientific">Ficus carica</name>
    <name type="common">Common fig</name>
    <dbReference type="NCBI Taxonomy" id="3494"/>
    <lineage>
        <taxon>Eukaryota</taxon>
        <taxon>Viridiplantae</taxon>
        <taxon>Streptophyta</taxon>
        <taxon>Embryophyta</taxon>
        <taxon>Tracheophyta</taxon>
        <taxon>Spermatophyta</taxon>
        <taxon>Magnoliopsida</taxon>
        <taxon>eudicotyledons</taxon>
        <taxon>Gunneridae</taxon>
        <taxon>Pentapetalae</taxon>
        <taxon>rosids</taxon>
        <taxon>fabids</taxon>
        <taxon>Rosales</taxon>
        <taxon>Moraceae</taxon>
        <taxon>Ficeae</taxon>
        <taxon>Ficus</taxon>
    </lineage>
</organism>
<accession>A0AA88DMD7</accession>
<comment type="caution">
    <text evidence="1">The sequence shown here is derived from an EMBL/GenBank/DDBJ whole genome shotgun (WGS) entry which is preliminary data.</text>
</comment>
<reference evidence="1" key="1">
    <citation type="submission" date="2023-07" db="EMBL/GenBank/DDBJ databases">
        <title>draft genome sequence of fig (Ficus carica).</title>
        <authorList>
            <person name="Takahashi T."/>
            <person name="Nishimura K."/>
        </authorList>
    </citation>
    <scope>NUCLEOTIDE SEQUENCE</scope>
</reference>
<evidence type="ECO:0000313" key="1">
    <source>
        <dbReference type="EMBL" id="GMN58031.1"/>
    </source>
</evidence>
<dbReference type="Proteomes" id="UP001187192">
    <property type="component" value="Unassembled WGS sequence"/>
</dbReference>
<name>A0AA88DMD7_FICCA</name>
<proteinExistence type="predicted"/>
<sequence>MLVDPGRTSPGTMPDYHHRIGPMLTRGTMLVDLGRTSPGTMLNDHHLRCTAPPLRGPRADHFRSPQHRSGQYFTDHYCTLPVLVAPYCPHYVTLHWLTTVQWHVTSWAPGTTCRWTCPYSSLSAQRQPMPPGQTDIVSAACISTSMPVDVYPETTWLLQAVIHHLTSDVKHVTVHLNSQLPLPATVHVTSPTPVTCPD</sequence>
<evidence type="ECO:0000313" key="2">
    <source>
        <dbReference type="Proteomes" id="UP001187192"/>
    </source>
</evidence>